<dbReference type="GO" id="GO:0047804">
    <property type="term" value="F:cysteine-S-conjugate beta-lyase activity"/>
    <property type="evidence" value="ECO:0007669"/>
    <property type="project" value="UniProtKB-EC"/>
</dbReference>
<evidence type="ECO:0000256" key="3">
    <source>
        <dbReference type="ARBA" id="ARBA00022898"/>
    </source>
</evidence>
<comment type="cofactor">
    <cofactor evidence="1">
        <name>pyridoxal 5'-phosphate</name>
        <dbReference type="ChEBI" id="CHEBI:597326"/>
    </cofactor>
</comment>
<evidence type="ECO:0000313" key="7">
    <source>
        <dbReference type="EMBL" id="MBF0934541.1"/>
    </source>
</evidence>
<keyword evidence="3" id="KW-0663">Pyridoxal phosphate</keyword>
<proteinExistence type="inferred from homology"/>
<evidence type="ECO:0000259" key="6">
    <source>
        <dbReference type="Pfam" id="PF00155"/>
    </source>
</evidence>
<dbReference type="InterPro" id="IPR027619">
    <property type="entry name" value="C-S_lyase_PatB-like"/>
</dbReference>
<organism evidence="7 8">
    <name type="scientific">Abiotrophia defectiva</name>
    <name type="common">Streptococcus defectivus</name>
    <dbReference type="NCBI Taxonomy" id="46125"/>
    <lineage>
        <taxon>Bacteria</taxon>
        <taxon>Bacillati</taxon>
        <taxon>Bacillota</taxon>
        <taxon>Bacilli</taxon>
        <taxon>Lactobacillales</taxon>
        <taxon>Aerococcaceae</taxon>
        <taxon>Abiotrophia</taxon>
    </lineage>
</organism>
<evidence type="ECO:0000256" key="4">
    <source>
        <dbReference type="ARBA" id="ARBA00023239"/>
    </source>
</evidence>
<feature type="domain" description="Aminotransferase class I/classII large" evidence="6">
    <location>
        <begin position="40"/>
        <end position="384"/>
    </location>
</feature>
<dbReference type="InterPro" id="IPR015422">
    <property type="entry name" value="PyrdxlP-dep_Trfase_small"/>
</dbReference>
<sequence>MDKFDKAFDRSAIGTRKWDPILLKEKMPGAKDVIAMDLADIDFECAPAIQQALVERAMQADYSYTYVPDSFYQAVIDWNRRYYGLEIEKHWIRLVFGTVSALHNIVQALTEEGEAVMIQTPAYAPFAEAVQHNGRRLICNDLEIRDNRYYMNFERMERDIQQEGVKLFILCNPQNPSGRVWTKEELNRLAQICQRHQVCLVSDEIHRDIVFRSQHFTSIWQANEAIMQDSVLCVSPNKGFNLGGLKTSYIVVPNPQLRSRIYKRLSANYVTSPHVFAVPAIVAAYNKERQWLEDMVAYIEENHRLVESYVKEYMPRFEVMPAESSFLVWVRVGDLLETESEVKAFFDACALTVVLGSYFVQNGEGYVRLNIGMQRDKVSEALRRMLREYRLRI</sequence>
<dbReference type="InterPro" id="IPR015421">
    <property type="entry name" value="PyrdxlP-dep_Trfase_major"/>
</dbReference>
<reference evidence="7" key="1">
    <citation type="submission" date="2020-04" db="EMBL/GenBank/DDBJ databases">
        <title>Deep metagenomics examines the oral microbiome during advanced dental caries in children, revealing novel taxa and co-occurrences with host molecules.</title>
        <authorList>
            <person name="Baker J.L."/>
            <person name="Morton J.T."/>
            <person name="Dinis M."/>
            <person name="Alvarez R."/>
            <person name="Tran N.C."/>
            <person name="Knight R."/>
            <person name="Edlund A."/>
        </authorList>
    </citation>
    <scope>NUCLEOTIDE SEQUENCE</scope>
    <source>
        <strain evidence="7">JCVI_23_bin.16</strain>
    </source>
</reference>
<dbReference type="InterPro" id="IPR004839">
    <property type="entry name" value="Aminotransferase_I/II_large"/>
</dbReference>
<evidence type="ECO:0000256" key="1">
    <source>
        <dbReference type="ARBA" id="ARBA00001933"/>
    </source>
</evidence>
<evidence type="ECO:0000256" key="5">
    <source>
        <dbReference type="ARBA" id="ARBA00037974"/>
    </source>
</evidence>
<dbReference type="InterPro" id="IPR051798">
    <property type="entry name" value="Class-II_PLP-Dep_Aminotrans"/>
</dbReference>
<gene>
    <name evidence="7" type="ORF">HXK00_02715</name>
</gene>
<dbReference type="Gene3D" id="3.90.1150.10">
    <property type="entry name" value="Aspartate Aminotransferase, domain 1"/>
    <property type="match status" value="1"/>
</dbReference>
<accession>A0A929MNC0</accession>
<keyword evidence="4 7" id="KW-0456">Lyase</keyword>
<protein>
    <recommendedName>
        <fullName evidence="2">cysteine-S-conjugate beta-lyase</fullName>
        <ecNumber evidence="2">4.4.1.13</ecNumber>
    </recommendedName>
</protein>
<dbReference type="SUPFAM" id="SSF53383">
    <property type="entry name" value="PLP-dependent transferases"/>
    <property type="match status" value="1"/>
</dbReference>
<comment type="similarity">
    <text evidence="5">Belongs to the class-II pyridoxal-phosphate-dependent aminotransferase family. MalY/PatB cystathionine beta-lyase subfamily.</text>
</comment>
<name>A0A929MNC0_ABIDE</name>
<dbReference type="AlphaFoldDB" id="A0A929MNC0"/>
<dbReference type="EMBL" id="JABZFV010000034">
    <property type="protein sequence ID" value="MBF0934541.1"/>
    <property type="molecule type" value="Genomic_DNA"/>
</dbReference>
<dbReference type="CDD" id="cd00609">
    <property type="entry name" value="AAT_like"/>
    <property type="match status" value="1"/>
</dbReference>
<dbReference type="PANTHER" id="PTHR43525">
    <property type="entry name" value="PROTEIN MALY"/>
    <property type="match status" value="1"/>
</dbReference>
<evidence type="ECO:0000256" key="2">
    <source>
        <dbReference type="ARBA" id="ARBA00012224"/>
    </source>
</evidence>
<dbReference type="NCBIfam" id="TIGR04350">
    <property type="entry name" value="C_S_lyase_PatB"/>
    <property type="match status" value="1"/>
</dbReference>
<dbReference type="Proteomes" id="UP000757900">
    <property type="component" value="Unassembled WGS sequence"/>
</dbReference>
<dbReference type="Pfam" id="PF00155">
    <property type="entry name" value="Aminotran_1_2"/>
    <property type="match status" value="1"/>
</dbReference>
<comment type="caution">
    <text evidence="7">The sequence shown here is derived from an EMBL/GenBank/DDBJ whole genome shotgun (WGS) entry which is preliminary data.</text>
</comment>
<dbReference type="Gene3D" id="3.40.640.10">
    <property type="entry name" value="Type I PLP-dependent aspartate aminotransferase-like (Major domain)"/>
    <property type="match status" value="1"/>
</dbReference>
<dbReference type="InterPro" id="IPR015424">
    <property type="entry name" value="PyrdxlP-dep_Trfase"/>
</dbReference>
<dbReference type="EC" id="4.4.1.13" evidence="2"/>
<dbReference type="PANTHER" id="PTHR43525:SF1">
    <property type="entry name" value="PROTEIN MALY"/>
    <property type="match status" value="1"/>
</dbReference>
<dbReference type="GO" id="GO:0030170">
    <property type="term" value="F:pyridoxal phosphate binding"/>
    <property type="evidence" value="ECO:0007669"/>
    <property type="project" value="InterPro"/>
</dbReference>
<evidence type="ECO:0000313" key="8">
    <source>
        <dbReference type="Proteomes" id="UP000757900"/>
    </source>
</evidence>